<protein>
    <recommendedName>
        <fullName evidence="8">Abasic site processing protein</fullName>
        <ecNumber evidence="8">3.4.-.-</ecNumber>
    </recommendedName>
</protein>
<dbReference type="PANTHER" id="PTHR13604">
    <property type="entry name" value="DC12-RELATED"/>
    <property type="match status" value="1"/>
</dbReference>
<name>A0ABN8AE45_9BACI</name>
<evidence type="ECO:0000256" key="3">
    <source>
        <dbReference type="ARBA" id="ARBA00022763"/>
    </source>
</evidence>
<dbReference type="RefSeq" id="WP_230502081.1">
    <property type="nucleotide sequence ID" value="NZ_CAKJTJ010000015.1"/>
</dbReference>
<keyword evidence="4 8" id="KW-0378">Hydrolase</keyword>
<sequence>MCGRFSLTTELHKLEERFFLENAHSMDYQISFNVAPGQHVLGIVEGNQRNRAGYLQWGLVPSFAKDKKIGYKMINARAETLHEKVSFRRLLERRRCLIPADGFYEWKKINGEKIPVRFTLTNGEPFAFAGLWDRWQSGEDELISCTIITTTPNSLVEGVHNRMPVIVHQQHEQRWLSKQLIDNNELTEMLYPFQASKMIAYEVSDIVNSPKNNHPLCLEPKSNV</sequence>
<dbReference type="Pfam" id="PF02586">
    <property type="entry name" value="SRAP"/>
    <property type="match status" value="1"/>
</dbReference>
<evidence type="ECO:0000313" key="9">
    <source>
        <dbReference type="EMBL" id="CAG9622002.1"/>
    </source>
</evidence>
<evidence type="ECO:0000256" key="6">
    <source>
        <dbReference type="ARBA" id="ARBA00023125"/>
    </source>
</evidence>
<dbReference type="InterPro" id="IPR036590">
    <property type="entry name" value="SRAP-like"/>
</dbReference>
<accession>A0ABN8AE45</accession>
<evidence type="ECO:0000256" key="1">
    <source>
        <dbReference type="ARBA" id="ARBA00008136"/>
    </source>
</evidence>
<dbReference type="EMBL" id="CAKJTJ010000015">
    <property type="protein sequence ID" value="CAG9622002.1"/>
    <property type="molecule type" value="Genomic_DNA"/>
</dbReference>
<comment type="similarity">
    <text evidence="1 8">Belongs to the SOS response-associated peptidase family.</text>
</comment>
<reference evidence="9 10" key="1">
    <citation type="submission" date="2021-10" db="EMBL/GenBank/DDBJ databases">
        <authorList>
            <person name="Criscuolo A."/>
        </authorList>
    </citation>
    <scope>NUCLEOTIDE SEQUENCE [LARGE SCALE GENOMIC DNA]</scope>
    <source>
        <strain evidence="10">CIP 111883</strain>
    </source>
</reference>
<keyword evidence="5" id="KW-0190">Covalent protein-DNA linkage</keyword>
<evidence type="ECO:0000256" key="5">
    <source>
        <dbReference type="ARBA" id="ARBA00023124"/>
    </source>
</evidence>
<keyword evidence="2 8" id="KW-0645">Protease</keyword>
<dbReference type="Gene3D" id="3.90.1680.10">
    <property type="entry name" value="SOS response associated peptidase-like"/>
    <property type="match status" value="1"/>
</dbReference>
<evidence type="ECO:0000256" key="2">
    <source>
        <dbReference type="ARBA" id="ARBA00022670"/>
    </source>
</evidence>
<dbReference type="InterPro" id="IPR003738">
    <property type="entry name" value="SRAP"/>
</dbReference>
<dbReference type="Proteomes" id="UP000789833">
    <property type="component" value="Unassembled WGS sequence"/>
</dbReference>
<organism evidence="9 10">
    <name type="scientific">Sutcliffiella rhizosphaerae</name>
    <dbReference type="NCBI Taxonomy" id="2880967"/>
    <lineage>
        <taxon>Bacteria</taxon>
        <taxon>Bacillati</taxon>
        <taxon>Bacillota</taxon>
        <taxon>Bacilli</taxon>
        <taxon>Bacillales</taxon>
        <taxon>Bacillaceae</taxon>
        <taxon>Sutcliffiella</taxon>
    </lineage>
</organism>
<keyword evidence="10" id="KW-1185">Reference proteome</keyword>
<evidence type="ECO:0000313" key="10">
    <source>
        <dbReference type="Proteomes" id="UP000789833"/>
    </source>
</evidence>
<keyword evidence="3" id="KW-0227">DNA damage</keyword>
<keyword evidence="7" id="KW-0456">Lyase</keyword>
<evidence type="ECO:0000256" key="8">
    <source>
        <dbReference type="RuleBase" id="RU364100"/>
    </source>
</evidence>
<evidence type="ECO:0000256" key="4">
    <source>
        <dbReference type="ARBA" id="ARBA00022801"/>
    </source>
</evidence>
<keyword evidence="6" id="KW-0238">DNA-binding</keyword>
<dbReference type="PANTHER" id="PTHR13604:SF0">
    <property type="entry name" value="ABASIC SITE PROCESSING PROTEIN HMCES"/>
    <property type="match status" value="1"/>
</dbReference>
<dbReference type="GO" id="GO:0016787">
    <property type="term" value="F:hydrolase activity"/>
    <property type="evidence" value="ECO:0007669"/>
    <property type="project" value="UniProtKB-KW"/>
</dbReference>
<comment type="caution">
    <text evidence="9">The sequence shown here is derived from an EMBL/GenBank/DDBJ whole genome shotgun (WGS) entry which is preliminary data.</text>
</comment>
<proteinExistence type="inferred from homology"/>
<dbReference type="SUPFAM" id="SSF143081">
    <property type="entry name" value="BB1717-like"/>
    <property type="match status" value="1"/>
</dbReference>
<dbReference type="EC" id="3.4.-.-" evidence="8"/>
<gene>
    <name evidence="9" type="primary">yedK</name>
    <name evidence="9" type="ORF">BACCIP111883_02793</name>
</gene>
<evidence type="ECO:0000256" key="7">
    <source>
        <dbReference type="ARBA" id="ARBA00023239"/>
    </source>
</evidence>